<dbReference type="InterPro" id="IPR014724">
    <property type="entry name" value="RNA_pol_RPB2_OB-fold"/>
</dbReference>
<dbReference type="InterPro" id="IPR007645">
    <property type="entry name" value="RNA_pol_Rpb2_3"/>
</dbReference>
<organism evidence="14">
    <name type="scientific">Euglena gracilis var. bacillaris</name>
    <dbReference type="NCBI Taxonomy" id="158060"/>
    <lineage>
        <taxon>Eukaryota</taxon>
        <taxon>Discoba</taxon>
        <taxon>Euglenozoa</taxon>
        <taxon>Euglenida</taxon>
        <taxon>Spirocuta</taxon>
        <taxon>Euglenophyceae</taxon>
        <taxon>Euglenales</taxon>
        <taxon>Euglenaceae</taxon>
        <taxon>Euglena</taxon>
    </lineage>
</organism>
<evidence type="ECO:0000256" key="8">
    <source>
        <dbReference type="RuleBase" id="RU000434"/>
    </source>
</evidence>
<dbReference type="PANTHER" id="PTHR20856">
    <property type="entry name" value="DNA-DIRECTED RNA POLYMERASE I SUBUNIT 2"/>
    <property type="match status" value="1"/>
</dbReference>
<dbReference type="InterPro" id="IPR015712">
    <property type="entry name" value="DNA-dir_RNA_pol_su2"/>
</dbReference>
<keyword evidence="3 7" id="KW-0808">Transferase</keyword>
<dbReference type="Gene3D" id="2.40.270.10">
    <property type="entry name" value="DNA-directed RNA polymerase, subunit 2, domain 6"/>
    <property type="match status" value="1"/>
</dbReference>
<dbReference type="Pfam" id="PF04561">
    <property type="entry name" value="RNA_pol_Rpb2_2"/>
    <property type="match status" value="1"/>
</dbReference>
<gene>
    <name evidence="7 14" type="primary">rpoB</name>
</gene>
<dbReference type="InterPro" id="IPR007642">
    <property type="entry name" value="RNA_pol_Rpb2_2"/>
</dbReference>
<evidence type="ECO:0000256" key="7">
    <source>
        <dbReference type="HAMAP-Rule" id="MF_01321"/>
    </source>
</evidence>
<dbReference type="GO" id="GO:0003677">
    <property type="term" value="F:DNA binding"/>
    <property type="evidence" value="ECO:0007669"/>
    <property type="project" value="UniProtKB-UniRule"/>
</dbReference>
<feature type="domain" description="RNA polymerase Rpb2" evidence="12">
    <location>
        <begin position="122"/>
        <end position="304"/>
    </location>
</feature>
<dbReference type="Pfam" id="PF04565">
    <property type="entry name" value="RNA_pol_Rpb2_3"/>
    <property type="match status" value="1"/>
</dbReference>
<evidence type="ECO:0000256" key="2">
    <source>
        <dbReference type="ARBA" id="ARBA00022478"/>
    </source>
</evidence>
<dbReference type="AlphaFoldDB" id="A0A0G3VQU0"/>
<dbReference type="Pfam" id="PF00562">
    <property type="entry name" value="RNA_pol_Rpb2_6"/>
    <property type="match status" value="1"/>
</dbReference>
<dbReference type="GO" id="GO:0032549">
    <property type="term" value="F:ribonucleoside binding"/>
    <property type="evidence" value="ECO:0007669"/>
    <property type="project" value="InterPro"/>
</dbReference>
<dbReference type="InterPro" id="IPR037033">
    <property type="entry name" value="DNA-dir_RNAP_su2_hyb_sf"/>
</dbReference>
<dbReference type="Gene3D" id="2.40.50.100">
    <property type="match status" value="1"/>
</dbReference>
<evidence type="ECO:0000256" key="6">
    <source>
        <dbReference type="ARBA" id="ARBA00048552"/>
    </source>
</evidence>
<dbReference type="HAMAP" id="MF_01321">
    <property type="entry name" value="RNApol_bact_RpoB"/>
    <property type="match status" value="1"/>
</dbReference>
<comment type="subunit">
    <text evidence="7 9">In plastids the minimal PEP RNA polymerase catalytic core is composed of four subunits: alpha, beta, beta', and beta''. When a (nuclear-encoded) sigma factor is associated with the core the holoenzyme is formed, which can initiate transcription.</text>
</comment>
<keyword evidence="2 7" id="KW-0240">DNA-directed RNA polymerase</keyword>
<dbReference type="InterPro" id="IPR037034">
    <property type="entry name" value="RNA_pol_Rpb2_2_sf"/>
</dbReference>
<dbReference type="InterPro" id="IPR007641">
    <property type="entry name" value="RNA_pol_Rpb2_7"/>
</dbReference>
<comment type="subcellular location">
    <subcellularLocation>
        <location evidence="7">Plastid</location>
        <location evidence="7">Chloroplast</location>
    </subcellularLocation>
</comment>
<dbReference type="InterPro" id="IPR007120">
    <property type="entry name" value="DNA-dir_RNAP_su2_dom"/>
</dbReference>
<dbReference type="GO" id="GO:0003899">
    <property type="term" value="F:DNA-directed RNA polymerase activity"/>
    <property type="evidence" value="ECO:0007669"/>
    <property type="project" value="UniProtKB-UniRule"/>
</dbReference>
<dbReference type="Gene3D" id="3.90.1110.10">
    <property type="entry name" value="RNA polymerase Rpb2, domain 2"/>
    <property type="match status" value="1"/>
</dbReference>
<dbReference type="InterPro" id="IPR007121">
    <property type="entry name" value="RNA_pol_bsu_CS"/>
</dbReference>
<dbReference type="GO" id="GO:0000428">
    <property type="term" value="C:DNA-directed RNA polymerase complex"/>
    <property type="evidence" value="ECO:0007669"/>
    <property type="project" value="UniProtKB-KW"/>
</dbReference>
<reference evidence="14" key="1">
    <citation type="journal article" date="2015" name="J. Eukaryot. Microbiol.">
        <title>Chloroplast Genome Evolution in the Euglenaceae.</title>
        <authorList>
            <person name="Bennett M.S."/>
            <person name="Triemer R.E."/>
        </authorList>
    </citation>
    <scope>NUCLEOTIDE SEQUENCE</scope>
    <source>
        <strain evidence="14">SAG 1224-5/15</strain>
    </source>
</reference>
<dbReference type="Gene3D" id="3.90.1800.10">
    <property type="entry name" value="RNA polymerase alpha subunit dimerisation domain"/>
    <property type="match status" value="1"/>
</dbReference>
<keyword evidence="4 7" id="KW-0548">Nucleotidyltransferase</keyword>
<dbReference type="EC" id="2.7.7.6" evidence="7"/>
<dbReference type="CDD" id="cd00653">
    <property type="entry name" value="RNA_pol_B_RPB2"/>
    <property type="match status" value="1"/>
</dbReference>
<keyword evidence="14" id="KW-0150">Chloroplast</keyword>
<keyword evidence="5 7" id="KW-0804">Transcription</keyword>
<evidence type="ECO:0000256" key="3">
    <source>
        <dbReference type="ARBA" id="ARBA00022679"/>
    </source>
</evidence>
<comment type="function">
    <text evidence="7 9">DNA-dependent RNA polymerase catalyzes the transcription of DNA into RNA using the four ribonucleoside triphosphates as substrates.</text>
</comment>
<comment type="similarity">
    <text evidence="1 7 8">Belongs to the RNA polymerase beta chain family.</text>
</comment>
<dbReference type="InterPro" id="IPR042107">
    <property type="entry name" value="DNA-dir_RNA_pol_bsu_ext_1_sf"/>
</dbReference>
<dbReference type="PROSITE" id="PS01166">
    <property type="entry name" value="RNA_POL_BETA"/>
    <property type="match status" value="1"/>
</dbReference>
<comment type="catalytic activity">
    <reaction evidence="6 7 9">
        <text>RNA(n) + a ribonucleoside 5'-triphosphate = RNA(n+1) + diphosphate</text>
        <dbReference type="Rhea" id="RHEA:21248"/>
        <dbReference type="Rhea" id="RHEA-COMP:14527"/>
        <dbReference type="Rhea" id="RHEA-COMP:17342"/>
        <dbReference type="ChEBI" id="CHEBI:33019"/>
        <dbReference type="ChEBI" id="CHEBI:61557"/>
        <dbReference type="ChEBI" id="CHEBI:140395"/>
        <dbReference type="EC" id="2.7.7.6"/>
    </reaction>
</comment>
<dbReference type="SUPFAM" id="SSF64484">
    <property type="entry name" value="beta and beta-prime subunits of DNA dependent RNA-polymerase"/>
    <property type="match status" value="1"/>
</dbReference>
<evidence type="ECO:0000256" key="5">
    <source>
        <dbReference type="ARBA" id="ARBA00023163"/>
    </source>
</evidence>
<sequence length="1082" mass="124501">MVNGCRVRSNLLDIQRNSFRSFLKKGLVEELRKIKDIAHEGFRISFQTDNVKYKKPKISAEFALKNGETYSLSVHIPVEVTYNNMFLVRNKYILFAKIPLMTEKGTFIFNGNKRIMVNQIIRSPGVYFEKNRYNDSIFATLIPTFGSWLTFKIDQDEGIFVKVDKIKTAIPLINFLKCLGLSRKKFFLYLNDPIFIETLPESESYGIRLEFFEFYKIFFPNEVNVRFGNARKFLRSKFMDPRKYDLGEVGRFRVNTKIYRSEFFQSNRTLQPEDVLGIAHYLIELKKGMIPFDEIDDLKNKLVRSIGELLQSQFRIILNELESSLKEKLIFLYKNPSEKTFRLSRFFNSYFITNRIRKFFSVNPLSQLLDDTNSLSELTHKRKLSPFGPNGLNKERTKLDVREINTSQYGRVCPIETSEGKNAGLILSLAKDVRVDKYGFLESPFYKVLRGKIETNKGIYFISSAQEKYFTVAPFDVFRSSQSNLLDKNKLLGVKRSKIFSYSFSKNIDFISISTDQFTSLGTGLVPFLEHNDANRVLMGSNMQRQSLILLEKEVPFIKTGREALINRESDATVLAKSSGKVIYSSLKKIVIQEEEYCANIEFFNKNYSFFNLLGCLNEISQKNFKLIKKVNQKIYFLESPKKSNHGVYIQKIPIVHEGEWVRKGQIIADGMSTLRGGICLGKNVLVAYLGWEGYNFEDAVIISERLVFEDIFTSIHMKKFKTFIVNDEKKGENISMFIPNASLKTIKNLKNNGIIKIGSEIKAQDVLIGRIKVKLKNTPKNKMLIAFFGNKVRKDVSLRSPRSLVGIVTSVEILCKKSNCSVLIHVAEKRRIQIGDKIAGRHGNKGIISKIVPSIDMPFLPDGTPVDMILNPLGIPSRMNVGQVFESLLNLSSLFLKERYKIQPFDEVQTSMNSKSFVYKKLNEARKRTKKDWLFNPNYPGKAFLYDGRNCRPFDHPVAFGYAYILKLIHMVKDKIHARVTGPYSSVTQQPLRGKSKNGGQRFGEMEVWAIEGFGAAYLLQELLTIKSDDVLNRSEALFSLINGTYFSKPNIPEAFKLFILEMQSLCIDIKIFTNNYKKFD</sequence>
<dbReference type="Pfam" id="PF04560">
    <property type="entry name" value="RNA_pol_Rpb2_7"/>
    <property type="match status" value="1"/>
</dbReference>
<dbReference type="Gene3D" id="3.90.1100.10">
    <property type="match status" value="1"/>
</dbReference>
<dbReference type="InterPro" id="IPR010243">
    <property type="entry name" value="RNA_pol_bsu_bac"/>
</dbReference>
<dbReference type="GO" id="GO:0006351">
    <property type="term" value="P:DNA-templated transcription"/>
    <property type="evidence" value="ECO:0007669"/>
    <property type="project" value="UniProtKB-UniRule"/>
</dbReference>
<evidence type="ECO:0000259" key="10">
    <source>
        <dbReference type="Pfam" id="PF00562"/>
    </source>
</evidence>
<dbReference type="Gene3D" id="2.40.50.150">
    <property type="match status" value="1"/>
</dbReference>
<name>A0A0G3VQU0_EUGGR</name>
<dbReference type="Gene3D" id="2.30.150.10">
    <property type="entry name" value="DNA-directed RNA polymerase, beta subunit, external 1 domain"/>
    <property type="match status" value="1"/>
</dbReference>
<feature type="domain" description="RNA polymerase Rpb2" evidence="11">
    <location>
        <begin position="1000"/>
        <end position="1075"/>
    </location>
</feature>
<protein>
    <recommendedName>
        <fullName evidence="7">DNA-directed RNA polymerase subunit beta</fullName>
        <ecNumber evidence="7">2.7.7.6</ecNumber>
    </recommendedName>
    <alternativeName>
        <fullName evidence="7">PEP</fullName>
    </alternativeName>
    <alternativeName>
        <fullName evidence="7">Plastid-encoded RNA polymerase subunit beta</fullName>
        <shortName evidence="7">RNA polymerase subunit beta</shortName>
    </alternativeName>
</protein>
<evidence type="ECO:0000259" key="11">
    <source>
        <dbReference type="Pfam" id="PF04560"/>
    </source>
</evidence>
<proteinExistence type="inferred from homology"/>
<dbReference type="EMBL" id="KP686076">
    <property type="protein sequence ID" value="AKL82407.1"/>
    <property type="molecule type" value="Genomic_DNA"/>
</dbReference>
<evidence type="ECO:0000313" key="14">
    <source>
        <dbReference type="EMBL" id="AKL82407.1"/>
    </source>
</evidence>
<evidence type="ECO:0000259" key="12">
    <source>
        <dbReference type="Pfam" id="PF04561"/>
    </source>
</evidence>
<dbReference type="NCBIfam" id="NF001616">
    <property type="entry name" value="PRK00405.1"/>
    <property type="match status" value="1"/>
</dbReference>
<keyword evidence="14" id="KW-0934">Plastid</keyword>
<geneLocation type="chloroplast" evidence="14"/>
<evidence type="ECO:0000259" key="13">
    <source>
        <dbReference type="Pfam" id="PF04565"/>
    </source>
</evidence>
<accession>A0A0G3VQU0</accession>
<feature type="domain" description="RNA polymerase Rpb2" evidence="13">
    <location>
        <begin position="367"/>
        <end position="434"/>
    </location>
</feature>
<evidence type="ECO:0000256" key="9">
    <source>
        <dbReference type="RuleBase" id="RU363031"/>
    </source>
</evidence>
<dbReference type="GO" id="GO:0009507">
    <property type="term" value="C:chloroplast"/>
    <property type="evidence" value="ECO:0007669"/>
    <property type="project" value="UniProtKB-SubCell"/>
</dbReference>
<evidence type="ECO:0000256" key="4">
    <source>
        <dbReference type="ARBA" id="ARBA00022695"/>
    </source>
</evidence>
<evidence type="ECO:0000256" key="1">
    <source>
        <dbReference type="ARBA" id="ARBA00006835"/>
    </source>
</evidence>
<feature type="domain" description="DNA-directed RNA polymerase subunit 2 hybrid-binding" evidence="10">
    <location>
        <begin position="629"/>
        <end position="998"/>
    </location>
</feature>